<dbReference type="EMBL" id="JAPFFF010000003">
    <property type="protein sequence ID" value="KAK8894205.1"/>
    <property type="molecule type" value="Genomic_DNA"/>
</dbReference>
<sequence length="514" mass="59951">MRFVRKVLCAVIKKANSNRQKPQILSLHICLEFFKSRRYFKLMPGKKAAKPINNIPYGKKGVLPATVANFERENLQKIEEKDIADYAKTKNNVNSAVITRRIEQRKDEVHQLDFDDVKKYLSLKIRDKEEKIQFYQNKLRDTRKEKEDLIAKFQIDQEKLKQAHEVELSQLTNNLKANLQRKEALATVAAMEIQLNREIADAEATLKREKAQQSQQTSQVLAEFYMLHVKQQKELKESVEYEKEKNRSMTSQHLEKTVIDMMKDIDDEIRKYSALVSKTKDIAEINSKLIKTNKQKNMEKNLLKQECDAAAEIINKNDLKIRRLVEELKMKDQKFIGITDDNFILEDAENDKNLNESKDDDITQAEDLKADEIDKEKINQIQPEDNTKPQTDRKALLYNFFDNSVNTLCESIVKILGILEPSHKNDYLSFHQVFNTFDGKKKELRFLMSKIGNLSFKVDDLYRLPDIGVEEVEGVDEKVTAKKIVEPQQKAILEFAQPIAYDEFPELIATHFFQ</sequence>
<evidence type="ECO:0000313" key="2">
    <source>
        <dbReference type="EMBL" id="KAK8894205.1"/>
    </source>
</evidence>
<evidence type="ECO:0008006" key="4">
    <source>
        <dbReference type="Google" id="ProtNLM"/>
    </source>
</evidence>
<protein>
    <recommendedName>
        <fullName evidence="4">Cilia- and flagella-associated protein 157</fullName>
    </recommendedName>
</protein>
<accession>A0ABR2KSV8</accession>
<evidence type="ECO:0000313" key="3">
    <source>
        <dbReference type="Proteomes" id="UP001470230"/>
    </source>
</evidence>
<comment type="caution">
    <text evidence="2">The sequence shown here is derived from an EMBL/GenBank/DDBJ whole genome shotgun (WGS) entry which is preliminary data.</text>
</comment>
<dbReference type="Proteomes" id="UP001470230">
    <property type="component" value="Unassembled WGS sequence"/>
</dbReference>
<proteinExistence type="predicted"/>
<organism evidence="2 3">
    <name type="scientific">Tritrichomonas musculus</name>
    <dbReference type="NCBI Taxonomy" id="1915356"/>
    <lineage>
        <taxon>Eukaryota</taxon>
        <taxon>Metamonada</taxon>
        <taxon>Parabasalia</taxon>
        <taxon>Tritrichomonadida</taxon>
        <taxon>Tritrichomonadidae</taxon>
        <taxon>Tritrichomonas</taxon>
    </lineage>
</organism>
<gene>
    <name evidence="2" type="ORF">M9Y10_022638</name>
</gene>
<keyword evidence="3" id="KW-1185">Reference proteome</keyword>
<reference evidence="2 3" key="1">
    <citation type="submission" date="2024-04" db="EMBL/GenBank/DDBJ databases">
        <title>Tritrichomonas musculus Genome.</title>
        <authorList>
            <person name="Alves-Ferreira E."/>
            <person name="Grigg M."/>
            <person name="Lorenzi H."/>
            <person name="Galac M."/>
        </authorList>
    </citation>
    <scope>NUCLEOTIDE SEQUENCE [LARGE SCALE GENOMIC DNA]</scope>
    <source>
        <strain evidence="2 3">EAF2021</strain>
    </source>
</reference>
<evidence type="ECO:0000256" key="1">
    <source>
        <dbReference type="SAM" id="Coils"/>
    </source>
</evidence>
<feature type="coiled-coil region" evidence="1">
    <location>
        <begin position="125"/>
        <end position="219"/>
    </location>
</feature>
<keyword evidence="1" id="KW-0175">Coiled coil</keyword>
<name>A0ABR2KSV8_9EUKA</name>